<dbReference type="PROSITE" id="PS50865">
    <property type="entry name" value="ZF_MYND_2"/>
    <property type="match status" value="1"/>
</dbReference>
<evidence type="ECO:0000259" key="5">
    <source>
        <dbReference type="PROSITE" id="PS50865"/>
    </source>
</evidence>
<dbReference type="GeneID" id="59345583"/>
<sequence>MHPLFKPNNIKELPPSLKTCVVKACAPDASSDSVKKVVDYFNHGDSITARFNLLPAIYIILDPRRIPDTANDAPLVGGAPAILERAWTMLSGLGHETNPLLSILPGEIAADELLSRMWPWFELFDRQCSSLSFLPQGSPSAARNRISEVFITIIAALEDRHGAECLERMCLARPGLLRMITQAWPVTHQLQPPNRAAATQQLVLKCVCNLTTTPWCRDEIISGAGGSVDDVARVTMLHLRTTIERLKRDRLGMMPEDFRSGPTDVAPLEFTALMYFLWAFNQHDKGQDDKQVVGEVFVSAANHGFVQVILDGIHAYDHFYYRDSEDVEREMLELVDKAFSVLTRLFYTPGGDRYLVEAIEHHLLPSILRFSCAKTPPGGNSLEVLIQSVLPSYSTRLEVLVAFRDHVFANIDTNGMRQLSASSAFRALPLFKDWTALMKLLQRRMTILYRYNAGKFPSPRMCDSGQCGHVGDESLFMRCSGCRMLYYCSKLCQKKDWTEGGHKQGCSTLHALSEHESKLDLSPENRDFLRVLVDADTAEHEDEIIQKVSNTLIDHPRCSCELVTMYDYSDGHLMITVEPAGTIFPATQLPQVCGGPEAWKETVRRAAVSRGKTTVHVVAFLGGSTAKRFLLLPFRAPFAKVHKLKVYSRLCVSKPREQAMAEMRGFYEALKEDESECVEFH</sequence>
<dbReference type="AlphaFoldDB" id="A0A8H6SSR9"/>
<dbReference type="Pfam" id="PF01753">
    <property type="entry name" value="zf-MYND"/>
    <property type="match status" value="1"/>
</dbReference>
<dbReference type="RefSeq" id="XP_037220988.1">
    <property type="nucleotide sequence ID" value="XM_037363067.1"/>
</dbReference>
<dbReference type="EMBL" id="JACAZF010000005">
    <property type="protein sequence ID" value="KAF7304016.1"/>
    <property type="molecule type" value="Genomic_DNA"/>
</dbReference>
<dbReference type="GO" id="GO:0008270">
    <property type="term" value="F:zinc ion binding"/>
    <property type="evidence" value="ECO:0007669"/>
    <property type="project" value="UniProtKB-KW"/>
</dbReference>
<keyword evidence="2 4" id="KW-0863">Zinc-finger</keyword>
<evidence type="ECO:0000256" key="2">
    <source>
        <dbReference type="ARBA" id="ARBA00022771"/>
    </source>
</evidence>
<keyword evidence="1" id="KW-0479">Metal-binding</keyword>
<gene>
    <name evidence="6" type="ORF">MIND_00632800</name>
</gene>
<evidence type="ECO:0000313" key="6">
    <source>
        <dbReference type="EMBL" id="KAF7304016.1"/>
    </source>
</evidence>
<feature type="domain" description="MYND-type" evidence="5">
    <location>
        <begin position="467"/>
        <end position="506"/>
    </location>
</feature>
<evidence type="ECO:0000256" key="3">
    <source>
        <dbReference type="ARBA" id="ARBA00022833"/>
    </source>
</evidence>
<evidence type="ECO:0000256" key="1">
    <source>
        <dbReference type="ARBA" id="ARBA00022723"/>
    </source>
</evidence>
<dbReference type="OrthoDB" id="2990433at2759"/>
<keyword evidence="7" id="KW-1185">Reference proteome</keyword>
<comment type="caution">
    <text evidence="6">The sequence shown here is derived from an EMBL/GenBank/DDBJ whole genome shotgun (WGS) entry which is preliminary data.</text>
</comment>
<reference evidence="6" key="1">
    <citation type="submission" date="2020-05" db="EMBL/GenBank/DDBJ databases">
        <title>Mycena genomes resolve the evolution of fungal bioluminescence.</title>
        <authorList>
            <person name="Tsai I.J."/>
        </authorList>
    </citation>
    <scope>NUCLEOTIDE SEQUENCE</scope>
    <source>
        <strain evidence="6">171206Taipei</strain>
    </source>
</reference>
<dbReference type="InterPro" id="IPR002893">
    <property type="entry name" value="Znf_MYND"/>
</dbReference>
<dbReference type="Proteomes" id="UP000636479">
    <property type="component" value="Unassembled WGS sequence"/>
</dbReference>
<protein>
    <submittedName>
        <fullName evidence="6">MYND-type domain-containing protein</fullName>
    </submittedName>
</protein>
<evidence type="ECO:0000256" key="4">
    <source>
        <dbReference type="PROSITE-ProRule" id="PRU00134"/>
    </source>
</evidence>
<dbReference type="Gene3D" id="6.10.140.2220">
    <property type="match status" value="1"/>
</dbReference>
<proteinExistence type="predicted"/>
<accession>A0A8H6SSR9</accession>
<dbReference type="SUPFAM" id="SSF144232">
    <property type="entry name" value="HIT/MYND zinc finger-like"/>
    <property type="match status" value="1"/>
</dbReference>
<name>A0A8H6SSR9_9AGAR</name>
<evidence type="ECO:0000313" key="7">
    <source>
        <dbReference type="Proteomes" id="UP000636479"/>
    </source>
</evidence>
<keyword evidence="3" id="KW-0862">Zinc</keyword>
<organism evidence="6 7">
    <name type="scientific">Mycena indigotica</name>
    <dbReference type="NCBI Taxonomy" id="2126181"/>
    <lineage>
        <taxon>Eukaryota</taxon>
        <taxon>Fungi</taxon>
        <taxon>Dikarya</taxon>
        <taxon>Basidiomycota</taxon>
        <taxon>Agaricomycotina</taxon>
        <taxon>Agaricomycetes</taxon>
        <taxon>Agaricomycetidae</taxon>
        <taxon>Agaricales</taxon>
        <taxon>Marasmiineae</taxon>
        <taxon>Mycenaceae</taxon>
        <taxon>Mycena</taxon>
    </lineage>
</organism>